<evidence type="ECO:0000313" key="3">
    <source>
        <dbReference type="EMBL" id="ROV91390.1"/>
    </source>
</evidence>
<keyword evidence="4" id="KW-1185">Reference proteome</keyword>
<dbReference type="OrthoDB" id="5412502at2759"/>
<dbReference type="EMBL" id="LKEB01000091">
    <property type="protein sequence ID" value="ROV91390.1"/>
    <property type="molecule type" value="Genomic_DNA"/>
</dbReference>
<feature type="region of interest" description="Disordered" evidence="1">
    <location>
        <begin position="195"/>
        <end position="223"/>
    </location>
</feature>
<evidence type="ECO:0000313" key="4">
    <source>
        <dbReference type="Proteomes" id="UP000285146"/>
    </source>
</evidence>
<dbReference type="Proteomes" id="UP000285146">
    <property type="component" value="Unassembled WGS sequence"/>
</dbReference>
<gene>
    <name evidence="3" type="ORF">VPNG_09988</name>
</gene>
<reference evidence="3 4" key="1">
    <citation type="submission" date="2015-09" db="EMBL/GenBank/DDBJ databases">
        <title>Host preference determinants of Valsa canker pathogens revealed by comparative genomics.</title>
        <authorList>
            <person name="Yin Z."/>
            <person name="Huang L."/>
        </authorList>
    </citation>
    <scope>NUCLEOTIDE SEQUENCE [LARGE SCALE GENOMIC DNA]</scope>
    <source>
        <strain evidence="3 4">SXYLt</strain>
    </source>
</reference>
<dbReference type="STRING" id="1230097.A0A423VK56"/>
<keyword evidence="2" id="KW-1133">Transmembrane helix</keyword>
<feature type="transmembrane region" description="Helical" evidence="2">
    <location>
        <begin position="252"/>
        <end position="274"/>
    </location>
</feature>
<feature type="compositionally biased region" description="Basic and acidic residues" evidence="1">
    <location>
        <begin position="195"/>
        <end position="211"/>
    </location>
</feature>
<sequence length="545" mass="59614">MADDGSSASPAVAAWFPVTKGNWGLDAVTLLAVIGEASITDHAQPITASVLCLLPRILPAPQALLKPTRPPRLPDYPAKMAGVHSGVVSDSVGFFANIIHPLEDQKPFSFRVLEVRHREEEEGGLGAGVETGPSRRGRWLTRLWSRHHASRALRRPPSANDDDDDIRGDLADSKKKGQATAAARGVAFVADPEKGTVDAHHHQDDHHKSHGGEPTPGIKRRRTAKEKVTDFIANPTLTPVSRPAVPPAWSSPIHIVTVSSFVMTLVIFGMTAYWRDGNALLATFIISLQSSLVGYASWWKPRLMVRPPHTTDVPPGDMMIRTKEGAFILVKCTEEVARELYGAGTECEYHVGGRAYRFLMAMGTMMLMAGVVLLGNVKFNAQALIAGGYIALNGAYWLLGMLPRRYFWDLSRYAWEDVTPADARDADRLGSARDSGSPGVEGYPSFTRTLWYAVRETKGQTGWVGRSGAAPGTALWRKWLEEAGERARLGDRGWPAVRRKDEIMREGLSRPAGPGEPRTDAAEQHAPLEEVQVRSSMDQAVGSRF</sequence>
<dbReference type="AlphaFoldDB" id="A0A423VK56"/>
<feature type="transmembrane region" description="Helical" evidence="2">
    <location>
        <begin position="383"/>
        <end position="402"/>
    </location>
</feature>
<protein>
    <submittedName>
        <fullName evidence="3">Uncharacterized protein</fullName>
    </submittedName>
</protein>
<keyword evidence="2" id="KW-0472">Membrane</keyword>
<evidence type="ECO:0000256" key="1">
    <source>
        <dbReference type="SAM" id="MobiDB-lite"/>
    </source>
</evidence>
<feature type="region of interest" description="Disordered" evidence="1">
    <location>
        <begin position="148"/>
        <end position="183"/>
    </location>
</feature>
<proteinExistence type="predicted"/>
<accession>A0A423VK56</accession>
<feature type="transmembrane region" description="Helical" evidence="2">
    <location>
        <begin position="358"/>
        <end position="377"/>
    </location>
</feature>
<feature type="transmembrane region" description="Helical" evidence="2">
    <location>
        <begin position="280"/>
        <end position="299"/>
    </location>
</feature>
<name>A0A423VK56_9PEZI</name>
<keyword evidence="2" id="KW-0812">Transmembrane</keyword>
<comment type="caution">
    <text evidence="3">The sequence shown here is derived from an EMBL/GenBank/DDBJ whole genome shotgun (WGS) entry which is preliminary data.</text>
</comment>
<dbReference type="InParanoid" id="A0A423VK56"/>
<feature type="region of interest" description="Disordered" evidence="1">
    <location>
        <begin position="502"/>
        <end position="545"/>
    </location>
</feature>
<organism evidence="3 4">
    <name type="scientific">Cytospora leucostoma</name>
    <dbReference type="NCBI Taxonomy" id="1230097"/>
    <lineage>
        <taxon>Eukaryota</taxon>
        <taxon>Fungi</taxon>
        <taxon>Dikarya</taxon>
        <taxon>Ascomycota</taxon>
        <taxon>Pezizomycotina</taxon>
        <taxon>Sordariomycetes</taxon>
        <taxon>Sordariomycetidae</taxon>
        <taxon>Diaporthales</taxon>
        <taxon>Cytosporaceae</taxon>
        <taxon>Cytospora</taxon>
    </lineage>
</organism>
<evidence type="ECO:0000256" key="2">
    <source>
        <dbReference type="SAM" id="Phobius"/>
    </source>
</evidence>
<feature type="compositionally biased region" description="Basic and acidic residues" evidence="1">
    <location>
        <begin position="517"/>
        <end position="532"/>
    </location>
</feature>